<dbReference type="Pfam" id="PF13439">
    <property type="entry name" value="Glyco_transf_4"/>
    <property type="match status" value="1"/>
</dbReference>
<sequence length="373" mass="43164">MKILIVSLWEISDNSIGGTERYVVDLAESLARKGILVDVLMLSGKYREKLGVKYFPLEKGLDVNEYEIKNRFFSDFNNKKLSDFAEFIEGSFDANDYDLIHLNSLLFLHLYRSSRRVFTLHENPFEFDHNWGRGSLKKIKQIIAADKLVHNFIVPSSHYASKYNDLFRFSTTAIPHSIDVSRLRCAKSKEDILRKYNLKNILTFVVPSRMEIFQKGQDLAAKALGMIKDDIPDFQVVFSGLDNQYIKNVEIIQNICLSNKIKASFLNFDNISEAYKIADVIILPSKSESFGYSALESLSLGKRTVLSDIPTFEELASYTPLAIISRQNPEDFSKNILRAFKVTKDEEMLWLKNFDQDEWADKYITYYEKLLQR</sequence>
<dbReference type="SUPFAM" id="SSF53756">
    <property type="entry name" value="UDP-Glycosyltransferase/glycogen phosphorylase"/>
    <property type="match status" value="1"/>
</dbReference>
<keyword evidence="3" id="KW-0328">Glycosyltransferase</keyword>
<dbReference type="InterPro" id="IPR028098">
    <property type="entry name" value="Glyco_trans_4-like_N"/>
</dbReference>
<organism evidence="3">
    <name type="scientific">candidate division WS2 bacterium ADurb.Bin280</name>
    <dbReference type="NCBI Taxonomy" id="1852829"/>
    <lineage>
        <taxon>Bacteria</taxon>
        <taxon>candidate division WS2</taxon>
    </lineage>
</organism>
<protein>
    <submittedName>
        <fullName evidence="3">D-inositol-3-phosphate glycosyltransferase</fullName>
        <ecNumber evidence="3">2.4.1.250</ecNumber>
    </submittedName>
</protein>
<comment type="caution">
    <text evidence="3">The sequence shown here is derived from an EMBL/GenBank/DDBJ whole genome shotgun (WGS) entry which is preliminary data.</text>
</comment>
<dbReference type="GO" id="GO:0102710">
    <property type="term" value="F:D-inositol-3-phosphate glycosyltransferase activity"/>
    <property type="evidence" value="ECO:0007669"/>
    <property type="project" value="UniProtKB-EC"/>
</dbReference>
<keyword evidence="3" id="KW-0808">Transferase</keyword>
<evidence type="ECO:0000259" key="1">
    <source>
        <dbReference type="Pfam" id="PF00534"/>
    </source>
</evidence>
<evidence type="ECO:0000313" key="3">
    <source>
        <dbReference type="EMBL" id="OQA52654.1"/>
    </source>
</evidence>
<reference evidence="3" key="1">
    <citation type="submission" date="2017-02" db="EMBL/GenBank/DDBJ databases">
        <title>Delving into the versatile metabolic prowess of the omnipresent phylum Bacteroidetes.</title>
        <authorList>
            <person name="Nobu M.K."/>
            <person name="Mei R."/>
            <person name="Narihiro T."/>
            <person name="Kuroda K."/>
            <person name="Liu W.-T."/>
        </authorList>
    </citation>
    <scope>NUCLEOTIDE SEQUENCE</scope>
    <source>
        <strain evidence="3">ADurb.Bin280</strain>
    </source>
</reference>
<accession>A0A1V5SEA0</accession>
<dbReference type="CDD" id="cd03801">
    <property type="entry name" value="GT4_PimA-like"/>
    <property type="match status" value="1"/>
</dbReference>
<feature type="domain" description="Glycosyltransferase subfamily 4-like N-terminal" evidence="2">
    <location>
        <begin position="16"/>
        <end position="182"/>
    </location>
</feature>
<dbReference type="AlphaFoldDB" id="A0A1V5SEA0"/>
<dbReference type="PANTHER" id="PTHR12526:SF627">
    <property type="entry name" value="D-RHAMNOSYLTRANSFERASE WBPZ"/>
    <property type="match status" value="1"/>
</dbReference>
<gene>
    <name evidence="3" type="primary">mshA_2</name>
    <name evidence="3" type="ORF">BWY43_00387</name>
</gene>
<dbReference type="Proteomes" id="UP000485367">
    <property type="component" value="Unassembled WGS sequence"/>
</dbReference>
<dbReference type="EMBL" id="MWBO01000025">
    <property type="protein sequence ID" value="OQA52654.1"/>
    <property type="molecule type" value="Genomic_DNA"/>
</dbReference>
<dbReference type="Pfam" id="PF00534">
    <property type="entry name" value="Glycos_transf_1"/>
    <property type="match status" value="1"/>
</dbReference>
<dbReference type="EC" id="2.4.1.250" evidence="3"/>
<evidence type="ECO:0000259" key="2">
    <source>
        <dbReference type="Pfam" id="PF13439"/>
    </source>
</evidence>
<feature type="domain" description="Glycosyl transferase family 1" evidence="1">
    <location>
        <begin position="213"/>
        <end position="343"/>
    </location>
</feature>
<dbReference type="InterPro" id="IPR001296">
    <property type="entry name" value="Glyco_trans_1"/>
</dbReference>
<name>A0A1V5SEA0_9BACT</name>
<proteinExistence type="predicted"/>
<dbReference type="PANTHER" id="PTHR12526">
    <property type="entry name" value="GLYCOSYLTRANSFERASE"/>
    <property type="match status" value="1"/>
</dbReference>
<dbReference type="Gene3D" id="3.40.50.2000">
    <property type="entry name" value="Glycogen Phosphorylase B"/>
    <property type="match status" value="2"/>
</dbReference>